<evidence type="ECO:0000313" key="3">
    <source>
        <dbReference type="Proteomes" id="UP001597369"/>
    </source>
</evidence>
<accession>A0ABW4X1Y4</accession>
<keyword evidence="3" id="KW-1185">Reference proteome</keyword>
<organism evidence="2 3">
    <name type="scientific">Pontibacter silvestris</name>
    <dbReference type="NCBI Taxonomy" id="2305183"/>
    <lineage>
        <taxon>Bacteria</taxon>
        <taxon>Pseudomonadati</taxon>
        <taxon>Bacteroidota</taxon>
        <taxon>Cytophagia</taxon>
        <taxon>Cytophagales</taxon>
        <taxon>Hymenobacteraceae</taxon>
        <taxon>Pontibacter</taxon>
    </lineage>
</organism>
<dbReference type="EMBL" id="JBHUHV010000052">
    <property type="protein sequence ID" value="MFD2068285.1"/>
    <property type="molecule type" value="Genomic_DNA"/>
</dbReference>
<evidence type="ECO:0000256" key="1">
    <source>
        <dbReference type="SAM" id="MobiDB-lite"/>
    </source>
</evidence>
<evidence type="ECO:0000313" key="2">
    <source>
        <dbReference type="EMBL" id="MFD2068285.1"/>
    </source>
</evidence>
<gene>
    <name evidence="2" type="ORF">ACFSKU_15450</name>
</gene>
<feature type="region of interest" description="Disordered" evidence="1">
    <location>
        <begin position="131"/>
        <end position="156"/>
    </location>
</feature>
<name>A0ABW4X1Y4_9BACT</name>
<proteinExistence type="predicted"/>
<reference evidence="3" key="1">
    <citation type="journal article" date="2019" name="Int. J. Syst. Evol. Microbiol.">
        <title>The Global Catalogue of Microorganisms (GCM) 10K type strain sequencing project: providing services to taxonomists for standard genome sequencing and annotation.</title>
        <authorList>
            <consortium name="The Broad Institute Genomics Platform"/>
            <consortium name="The Broad Institute Genome Sequencing Center for Infectious Disease"/>
            <person name="Wu L."/>
            <person name="Ma J."/>
        </authorList>
    </citation>
    <scope>NUCLEOTIDE SEQUENCE [LARGE SCALE GENOMIC DNA]</scope>
    <source>
        <strain evidence="3">JCM 16545</strain>
    </source>
</reference>
<protein>
    <submittedName>
        <fullName evidence="2">Uncharacterized protein</fullName>
    </submittedName>
</protein>
<dbReference type="RefSeq" id="WP_229961679.1">
    <property type="nucleotide sequence ID" value="NZ_JAJJWI010000014.1"/>
</dbReference>
<feature type="region of interest" description="Disordered" evidence="1">
    <location>
        <begin position="47"/>
        <end position="77"/>
    </location>
</feature>
<comment type="caution">
    <text evidence="2">The sequence shown here is derived from an EMBL/GenBank/DDBJ whole genome shotgun (WGS) entry which is preliminary data.</text>
</comment>
<sequence length="156" mass="16129">MPSLYSAHGAAGLRHEGYAIFLYLATVPAYSRSDLRALLPGGAAPVLQRRPYSHHKRPNKQASPAGRSAPPPAGVRHGVRLPWGGPIPVRGVGYPGGSAAFHSPGRGTWRCRGNRCTAGYKAPAGACYRGGRGKGRAPAAPAPGHLQAQPLSAGLS</sequence>
<dbReference type="Proteomes" id="UP001597369">
    <property type="component" value="Unassembled WGS sequence"/>
</dbReference>